<dbReference type="Proteomes" id="UP001497482">
    <property type="component" value="Chromosome 16"/>
</dbReference>
<keyword evidence="3" id="KW-1185">Reference proteome</keyword>
<dbReference type="EMBL" id="OZ035838">
    <property type="protein sequence ID" value="CAL1584532.1"/>
    <property type="molecule type" value="Genomic_DNA"/>
</dbReference>
<evidence type="ECO:0000313" key="2">
    <source>
        <dbReference type="EMBL" id="CAL1584532.1"/>
    </source>
</evidence>
<evidence type="ECO:0000256" key="1">
    <source>
        <dbReference type="SAM" id="MobiDB-lite"/>
    </source>
</evidence>
<feature type="compositionally biased region" description="Gly residues" evidence="1">
    <location>
        <begin position="57"/>
        <end position="66"/>
    </location>
</feature>
<organism evidence="2 3">
    <name type="scientific">Knipowitschia caucasica</name>
    <name type="common">Caucasian dwarf goby</name>
    <name type="synonym">Pomatoschistus caucasicus</name>
    <dbReference type="NCBI Taxonomy" id="637954"/>
    <lineage>
        <taxon>Eukaryota</taxon>
        <taxon>Metazoa</taxon>
        <taxon>Chordata</taxon>
        <taxon>Craniata</taxon>
        <taxon>Vertebrata</taxon>
        <taxon>Euteleostomi</taxon>
        <taxon>Actinopterygii</taxon>
        <taxon>Neopterygii</taxon>
        <taxon>Teleostei</taxon>
        <taxon>Neoteleostei</taxon>
        <taxon>Acanthomorphata</taxon>
        <taxon>Gobiaria</taxon>
        <taxon>Gobiiformes</taxon>
        <taxon>Gobioidei</taxon>
        <taxon>Gobiidae</taxon>
        <taxon>Gobiinae</taxon>
        <taxon>Knipowitschia</taxon>
    </lineage>
</organism>
<gene>
    <name evidence="2" type="ORF">KC01_LOCUS14860</name>
</gene>
<sequence>MPAARDYNRGRLFRTVPSWPSCVESALGEGEEDTTRPPQFYLNGHKTNRCKTSGSSRGMGPGMGLD</sequence>
<reference evidence="2 3" key="1">
    <citation type="submission" date="2024-04" db="EMBL/GenBank/DDBJ databases">
        <authorList>
            <person name="Waldvogel A.-M."/>
            <person name="Schoenle A."/>
        </authorList>
    </citation>
    <scope>NUCLEOTIDE SEQUENCE [LARGE SCALE GENOMIC DNA]</scope>
</reference>
<dbReference type="AlphaFoldDB" id="A0AAV2KAA8"/>
<evidence type="ECO:0000313" key="3">
    <source>
        <dbReference type="Proteomes" id="UP001497482"/>
    </source>
</evidence>
<accession>A0AAV2KAA8</accession>
<name>A0AAV2KAA8_KNICA</name>
<feature type="region of interest" description="Disordered" evidence="1">
    <location>
        <begin position="25"/>
        <end position="66"/>
    </location>
</feature>
<proteinExistence type="predicted"/>
<protein>
    <submittedName>
        <fullName evidence="2">Uncharacterized protein</fullName>
    </submittedName>
</protein>